<comment type="caution">
    <text evidence="1">The sequence shown here is derived from an EMBL/GenBank/DDBJ whole genome shotgun (WGS) entry which is preliminary data.</text>
</comment>
<keyword evidence="2" id="KW-1185">Reference proteome</keyword>
<accession>A0A4C1VWF1</accession>
<dbReference type="EMBL" id="BGZK01000430">
    <property type="protein sequence ID" value="GBP43131.1"/>
    <property type="molecule type" value="Genomic_DNA"/>
</dbReference>
<name>A0A4C1VWF1_EUMVA</name>
<dbReference type="Proteomes" id="UP000299102">
    <property type="component" value="Unassembled WGS sequence"/>
</dbReference>
<proteinExistence type="predicted"/>
<evidence type="ECO:0000313" key="2">
    <source>
        <dbReference type="Proteomes" id="UP000299102"/>
    </source>
</evidence>
<keyword evidence="1" id="KW-0675">Receptor</keyword>
<gene>
    <name evidence="1" type="primary">GPRgr22</name>
    <name evidence="1" type="ORF">EVAR_40571_1</name>
</gene>
<dbReference type="AlphaFoldDB" id="A0A4C1VWF1"/>
<evidence type="ECO:0000313" key="1">
    <source>
        <dbReference type="EMBL" id="GBP43131.1"/>
    </source>
</evidence>
<organism evidence="1 2">
    <name type="scientific">Eumeta variegata</name>
    <name type="common">Bagworm moth</name>
    <name type="synonym">Eumeta japonica</name>
    <dbReference type="NCBI Taxonomy" id="151549"/>
    <lineage>
        <taxon>Eukaryota</taxon>
        <taxon>Metazoa</taxon>
        <taxon>Ecdysozoa</taxon>
        <taxon>Arthropoda</taxon>
        <taxon>Hexapoda</taxon>
        <taxon>Insecta</taxon>
        <taxon>Pterygota</taxon>
        <taxon>Neoptera</taxon>
        <taxon>Endopterygota</taxon>
        <taxon>Lepidoptera</taxon>
        <taxon>Glossata</taxon>
        <taxon>Ditrysia</taxon>
        <taxon>Tineoidea</taxon>
        <taxon>Psychidae</taxon>
        <taxon>Oiketicinae</taxon>
        <taxon>Eumeta</taxon>
    </lineage>
</organism>
<dbReference type="OrthoDB" id="6625921at2759"/>
<protein>
    <submittedName>
        <fullName evidence="1">Gustatory and odorant receptor 22</fullName>
    </submittedName>
</protein>
<sequence length="158" mass="18151">MEKSNPKFRLYNSNQNEEFRKRDMFGTGDPIDVKELHGPQITDKDGALLDEHDSFYMTTKSLLVLFQIMGVMPIMRVPREAQTTKRTTYNVISKATLWAYLVWSLETIIVVQAPDTVAIFNDPTNEAGYASWGDMAGYFRSFHFIQFEELEVKPSIVA</sequence>
<reference evidence="1 2" key="1">
    <citation type="journal article" date="2019" name="Commun. Biol.">
        <title>The bagworm genome reveals a unique fibroin gene that provides high tensile strength.</title>
        <authorList>
            <person name="Kono N."/>
            <person name="Nakamura H."/>
            <person name="Ohtoshi R."/>
            <person name="Tomita M."/>
            <person name="Numata K."/>
            <person name="Arakawa K."/>
        </authorList>
    </citation>
    <scope>NUCLEOTIDE SEQUENCE [LARGE SCALE GENOMIC DNA]</scope>
</reference>